<dbReference type="AlphaFoldDB" id="A0AAD7G7Y3"/>
<keyword evidence="1" id="KW-0732">Signal</keyword>
<protein>
    <submittedName>
        <fullName evidence="2">Uncharacterized protein</fullName>
    </submittedName>
</protein>
<evidence type="ECO:0000313" key="3">
    <source>
        <dbReference type="Proteomes" id="UP001221757"/>
    </source>
</evidence>
<accession>A0AAD7G7Y3</accession>
<proteinExistence type="predicted"/>
<gene>
    <name evidence="2" type="ORF">B0H17DRAFT_1334516</name>
</gene>
<name>A0AAD7G7Y3_MYCRO</name>
<organism evidence="2 3">
    <name type="scientific">Mycena rosella</name>
    <name type="common">Pink bonnet</name>
    <name type="synonym">Agaricus rosellus</name>
    <dbReference type="NCBI Taxonomy" id="1033263"/>
    <lineage>
        <taxon>Eukaryota</taxon>
        <taxon>Fungi</taxon>
        <taxon>Dikarya</taxon>
        <taxon>Basidiomycota</taxon>
        <taxon>Agaricomycotina</taxon>
        <taxon>Agaricomycetes</taxon>
        <taxon>Agaricomycetidae</taxon>
        <taxon>Agaricales</taxon>
        <taxon>Marasmiineae</taxon>
        <taxon>Mycenaceae</taxon>
        <taxon>Mycena</taxon>
    </lineage>
</organism>
<sequence length="113" mass="12511">MGRLILIVTSTLPSISAASMSQAVPVPSVPTKHGGCSSCSEFYYQNSSESDCCYEYDYGHRCCSCAKRFEYYKHSSCGEQYSSDSDHESKYDRNCIPAAETSGSLTRMPYLLP</sequence>
<feature type="chain" id="PRO_5042086130" evidence="1">
    <location>
        <begin position="18"/>
        <end position="113"/>
    </location>
</feature>
<comment type="caution">
    <text evidence="2">The sequence shown here is derived from an EMBL/GenBank/DDBJ whole genome shotgun (WGS) entry which is preliminary data.</text>
</comment>
<dbReference type="EMBL" id="JARKIE010000144">
    <property type="protein sequence ID" value="KAJ7676277.1"/>
    <property type="molecule type" value="Genomic_DNA"/>
</dbReference>
<dbReference type="Proteomes" id="UP001221757">
    <property type="component" value="Unassembled WGS sequence"/>
</dbReference>
<evidence type="ECO:0000256" key="1">
    <source>
        <dbReference type="SAM" id="SignalP"/>
    </source>
</evidence>
<feature type="signal peptide" evidence="1">
    <location>
        <begin position="1"/>
        <end position="17"/>
    </location>
</feature>
<evidence type="ECO:0000313" key="2">
    <source>
        <dbReference type="EMBL" id="KAJ7676277.1"/>
    </source>
</evidence>
<keyword evidence="3" id="KW-1185">Reference proteome</keyword>
<reference evidence="2" key="1">
    <citation type="submission" date="2023-03" db="EMBL/GenBank/DDBJ databases">
        <title>Massive genome expansion in bonnet fungi (Mycena s.s.) driven by repeated elements and novel gene families across ecological guilds.</title>
        <authorList>
            <consortium name="Lawrence Berkeley National Laboratory"/>
            <person name="Harder C.B."/>
            <person name="Miyauchi S."/>
            <person name="Viragh M."/>
            <person name="Kuo A."/>
            <person name="Thoen E."/>
            <person name="Andreopoulos B."/>
            <person name="Lu D."/>
            <person name="Skrede I."/>
            <person name="Drula E."/>
            <person name="Henrissat B."/>
            <person name="Morin E."/>
            <person name="Kohler A."/>
            <person name="Barry K."/>
            <person name="LaButti K."/>
            <person name="Morin E."/>
            <person name="Salamov A."/>
            <person name="Lipzen A."/>
            <person name="Mereny Z."/>
            <person name="Hegedus B."/>
            <person name="Baldrian P."/>
            <person name="Stursova M."/>
            <person name="Weitz H."/>
            <person name="Taylor A."/>
            <person name="Grigoriev I.V."/>
            <person name="Nagy L.G."/>
            <person name="Martin F."/>
            <person name="Kauserud H."/>
        </authorList>
    </citation>
    <scope>NUCLEOTIDE SEQUENCE</scope>
    <source>
        <strain evidence="2">CBHHK067</strain>
    </source>
</reference>